<organism evidence="2 3">
    <name type="scientific">Mortierella alpina</name>
    <name type="common">Oleaginous fungus</name>
    <name type="synonym">Mortierella renispora</name>
    <dbReference type="NCBI Taxonomy" id="64518"/>
    <lineage>
        <taxon>Eukaryota</taxon>
        <taxon>Fungi</taxon>
        <taxon>Fungi incertae sedis</taxon>
        <taxon>Mucoromycota</taxon>
        <taxon>Mortierellomycotina</taxon>
        <taxon>Mortierellomycetes</taxon>
        <taxon>Mortierellales</taxon>
        <taxon>Mortierellaceae</taxon>
        <taxon>Mortierella</taxon>
    </lineage>
</organism>
<dbReference type="Proteomes" id="UP000738359">
    <property type="component" value="Unassembled WGS sequence"/>
</dbReference>
<reference evidence="2" key="1">
    <citation type="journal article" date="2020" name="Fungal Divers.">
        <title>Resolving the Mortierellaceae phylogeny through synthesis of multi-gene phylogenetics and phylogenomics.</title>
        <authorList>
            <person name="Vandepol N."/>
            <person name="Liber J."/>
            <person name="Desiro A."/>
            <person name="Na H."/>
            <person name="Kennedy M."/>
            <person name="Barry K."/>
            <person name="Grigoriev I.V."/>
            <person name="Miller A.N."/>
            <person name="O'Donnell K."/>
            <person name="Stajich J.E."/>
            <person name="Bonito G."/>
        </authorList>
    </citation>
    <scope>NUCLEOTIDE SEQUENCE</scope>
    <source>
        <strain evidence="2">CK1249</strain>
    </source>
</reference>
<comment type="caution">
    <text evidence="2">The sequence shown here is derived from an EMBL/GenBank/DDBJ whole genome shotgun (WGS) entry which is preliminary data.</text>
</comment>
<dbReference type="InterPro" id="IPR011043">
    <property type="entry name" value="Gal_Oxase/kelch_b-propeller"/>
</dbReference>
<keyword evidence="3" id="KW-1185">Reference proteome</keyword>
<dbReference type="Gene3D" id="2.120.10.80">
    <property type="entry name" value="Kelch-type beta propeller"/>
    <property type="match status" value="1"/>
</dbReference>
<gene>
    <name evidence="2" type="ORF">BGZ70_003080</name>
</gene>
<evidence type="ECO:0000256" key="1">
    <source>
        <dbReference type="SAM" id="SignalP"/>
    </source>
</evidence>
<evidence type="ECO:0000313" key="3">
    <source>
        <dbReference type="Proteomes" id="UP000738359"/>
    </source>
</evidence>
<proteinExistence type="predicted"/>
<dbReference type="SUPFAM" id="SSF50965">
    <property type="entry name" value="Galactose oxidase, central domain"/>
    <property type="match status" value="1"/>
</dbReference>
<dbReference type="InterPro" id="IPR015915">
    <property type="entry name" value="Kelch-typ_b-propeller"/>
</dbReference>
<dbReference type="OrthoDB" id="10251809at2759"/>
<feature type="chain" id="PRO_5040196970" evidence="1">
    <location>
        <begin position="37"/>
        <end position="247"/>
    </location>
</feature>
<dbReference type="AlphaFoldDB" id="A0A9P6M742"/>
<sequence>MSKLNAQRHRSRRSSLLTQVSLLLTTALLGSTRAQALEVTAVQEMAFVRADKFLYVQGGKIVRNGADLAVLSQLLALDLSTSWPVGSPPWETLAGGRGVNLHSAVATPDNQTLITFARERDQNTLTIASYNIQQKQWLPSISEIPTGDMVGGMKAVMDPQTEAVYINGADYLHVYNSRSDALRSEVYPARAFPSRSFAEGVYNSARKTVMYLGGYSPSFLYENTTYISEYATALQTWSILVRASVAE</sequence>
<accession>A0A9P6M742</accession>
<feature type="signal peptide" evidence="1">
    <location>
        <begin position="1"/>
        <end position="36"/>
    </location>
</feature>
<protein>
    <submittedName>
        <fullName evidence="2">Uncharacterized protein</fullName>
    </submittedName>
</protein>
<evidence type="ECO:0000313" key="2">
    <source>
        <dbReference type="EMBL" id="KAF9968519.1"/>
    </source>
</evidence>
<keyword evidence="1" id="KW-0732">Signal</keyword>
<dbReference type="EMBL" id="JAAAHY010000018">
    <property type="protein sequence ID" value="KAF9968519.1"/>
    <property type="molecule type" value="Genomic_DNA"/>
</dbReference>
<name>A0A9P6M742_MORAP</name>